<dbReference type="InParanoid" id="A0A1X7UQ87"/>
<reference evidence="1" key="1">
    <citation type="submission" date="2017-05" db="UniProtKB">
        <authorList>
            <consortium name="EnsemblMetazoa"/>
        </authorList>
    </citation>
    <scope>IDENTIFICATION</scope>
</reference>
<dbReference type="AlphaFoldDB" id="A0A1X7UQ87"/>
<sequence length="88" mass="9856">MVYLTIFTKTADEFVECFCNKLADVKHHSSSATQQSSYFAAYFGVEGEWHFSATSHGKGACDGLGAMNFLYCNCTEYSQVKDLLEARF</sequence>
<organism evidence="1">
    <name type="scientific">Amphimedon queenslandica</name>
    <name type="common">Sponge</name>
    <dbReference type="NCBI Taxonomy" id="400682"/>
    <lineage>
        <taxon>Eukaryota</taxon>
        <taxon>Metazoa</taxon>
        <taxon>Porifera</taxon>
        <taxon>Demospongiae</taxon>
        <taxon>Heteroscleromorpha</taxon>
        <taxon>Haplosclerida</taxon>
        <taxon>Niphatidae</taxon>
        <taxon>Amphimedon</taxon>
    </lineage>
</organism>
<dbReference type="EnsemblMetazoa" id="Aqu2.1.29826_001">
    <property type="protein sequence ID" value="Aqu2.1.29826_001"/>
    <property type="gene ID" value="Aqu2.1.29826"/>
</dbReference>
<evidence type="ECO:0000313" key="1">
    <source>
        <dbReference type="EnsemblMetazoa" id="Aqu2.1.29826_001"/>
    </source>
</evidence>
<proteinExistence type="predicted"/>
<name>A0A1X7UQ87_AMPQE</name>
<protein>
    <submittedName>
        <fullName evidence="1">Uncharacterized protein</fullName>
    </submittedName>
</protein>
<accession>A0A1X7UQ87</accession>